<evidence type="ECO:0000313" key="2">
    <source>
        <dbReference type="EMBL" id="CAJ1052295.1"/>
    </source>
</evidence>
<keyword evidence="1" id="KW-0732">Signal</keyword>
<protein>
    <submittedName>
        <fullName evidence="2">Uncharacterized protein LOC111231489</fullName>
    </submittedName>
</protein>
<accession>A0AAV1EUF4</accession>
<feature type="chain" id="PRO_5043807685" evidence="1">
    <location>
        <begin position="17"/>
        <end position="165"/>
    </location>
</feature>
<dbReference type="Proteomes" id="UP001178508">
    <property type="component" value="Chromosome 3"/>
</dbReference>
<evidence type="ECO:0000256" key="1">
    <source>
        <dbReference type="SAM" id="SignalP"/>
    </source>
</evidence>
<dbReference type="AlphaFoldDB" id="A0AAV1EUF4"/>
<feature type="signal peptide" evidence="1">
    <location>
        <begin position="1"/>
        <end position="16"/>
    </location>
</feature>
<reference evidence="2" key="1">
    <citation type="submission" date="2023-08" db="EMBL/GenBank/DDBJ databases">
        <authorList>
            <person name="Alioto T."/>
            <person name="Alioto T."/>
            <person name="Gomez Garrido J."/>
        </authorList>
    </citation>
    <scope>NUCLEOTIDE SEQUENCE</scope>
</reference>
<organism evidence="2 3">
    <name type="scientific">Xyrichtys novacula</name>
    <name type="common">Pearly razorfish</name>
    <name type="synonym">Hemipteronotus novacula</name>
    <dbReference type="NCBI Taxonomy" id="13765"/>
    <lineage>
        <taxon>Eukaryota</taxon>
        <taxon>Metazoa</taxon>
        <taxon>Chordata</taxon>
        <taxon>Craniata</taxon>
        <taxon>Vertebrata</taxon>
        <taxon>Euteleostomi</taxon>
        <taxon>Actinopterygii</taxon>
        <taxon>Neopterygii</taxon>
        <taxon>Teleostei</taxon>
        <taxon>Neoteleostei</taxon>
        <taxon>Acanthomorphata</taxon>
        <taxon>Eupercaria</taxon>
        <taxon>Labriformes</taxon>
        <taxon>Labridae</taxon>
        <taxon>Xyrichtys</taxon>
    </lineage>
</organism>
<dbReference type="EMBL" id="OY660866">
    <property type="protein sequence ID" value="CAJ1052295.1"/>
    <property type="molecule type" value="Genomic_DNA"/>
</dbReference>
<evidence type="ECO:0000313" key="3">
    <source>
        <dbReference type="Proteomes" id="UP001178508"/>
    </source>
</evidence>
<proteinExistence type="predicted"/>
<gene>
    <name evidence="2" type="ORF">XNOV1_A029225</name>
</gene>
<name>A0AAV1EUF4_XYRNO</name>
<keyword evidence="3" id="KW-1185">Reference proteome</keyword>
<sequence length="165" mass="18129">MQLLCVAALLFSAVAAQPDLWAQDETLPPADGFTLDQDTQLGDDVQVVTGPAEDQWMSGDWPEWAAVRAPGFQTNGARVPLRGFGFGRWFGPVECVSTFTVGNFTIQPDSGVTLQQGESIFVEQKCGNRRPHYPKNCVKFIFNTTELNQVSIQFGVVKPVSIFCL</sequence>